<dbReference type="Proteomes" id="UP001172457">
    <property type="component" value="Chromosome 7"/>
</dbReference>
<evidence type="ECO:0000313" key="3">
    <source>
        <dbReference type="EMBL" id="KAJ9542013.1"/>
    </source>
</evidence>
<reference evidence="3" key="1">
    <citation type="submission" date="2023-03" db="EMBL/GenBank/DDBJ databases">
        <title>Chromosome-scale reference genome and RAD-based genetic map of yellow starthistle (Centaurea solstitialis) reveal putative structural variation and QTLs associated with invader traits.</title>
        <authorList>
            <person name="Reatini B."/>
            <person name="Cang F.A."/>
            <person name="Jiang Q."/>
            <person name="Mckibben M.T.W."/>
            <person name="Barker M.S."/>
            <person name="Rieseberg L.H."/>
            <person name="Dlugosch K.M."/>
        </authorList>
    </citation>
    <scope>NUCLEOTIDE SEQUENCE</scope>
    <source>
        <strain evidence="3">CAN-66</strain>
        <tissue evidence="3">Leaf</tissue>
    </source>
</reference>
<dbReference type="AlphaFoldDB" id="A0AA38SNA5"/>
<proteinExistence type="predicted"/>
<name>A0AA38SNA5_9ASTR</name>
<dbReference type="PANTHER" id="PTHR33223">
    <property type="entry name" value="CCHC-TYPE DOMAIN-CONTAINING PROTEIN"/>
    <property type="match status" value="1"/>
</dbReference>
<evidence type="ECO:0000259" key="2">
    <source>
        <dbReference type="Pfam" id="PF03732"/>
    </source>
</evidence>
<feature type="compositionally biased region" description="Basic and acidic residues" evidence="1">
    <location>
        <begin position="17"/>
        <end position="34"/>
    </location>
</feature>
<keyword evidence="4" id="KW-1185">Reference proteome</keyword>
<evidence type="ECO:0000256" key="1">
    <source>
        <dbReference type="SAM" id="MobiDB-lite"/>
    </source>
</evidence>
<dbReference type="Pfam" id="PF03732">
    <property type="entry name" value="Retrotrans_gag"/>
    <property type="match status" value="1"/>
</dbReference>
<feature type="domain" description="Retrotransposon gag" evidence="2">
    <location>
        <begin position="249"/>
        <end position="341"/>
    </location>
</feature>
<dbReference type="PANTHER" id="PTHR33223:SF11">
    <property type="entry name" value="ELEMENT PROTEIN, PUTATIVE-RELATED"/>
    <property type="match status" value="1"/>
</dbReference>
<gene>
    <name evidence="3" type="ORF">OSB04_028519</name>
</gene>
<comment type="caution">
    <text evidence="3">The sequence shown here is derived from an EMBL/GenBank/DDBJ whole genome shotgun (WGS) entry which is preliminary data.</text>
</comment>
<protein>
    <recommendedName>
        <fullName evidence="2">Retrotransposon gag domain-containing protein</fullName>
    </recommendedName>
</protein>
<evidence type="ECO:0000313" key="4">
    <source>
        <dbReference type="Proteomes" id="UP001172457"/>
    </source>
</evidence>
<dbReference type="EMBL" id="JARYMX010000007">
    <property type="protein sequence ID" value="KAJ9542013.1"/>
    <property type="molecule type" value="Genomic_DNA"/>
</dbReference>
<dbReference type="InterPro" id="IPR005162">
    <property type="entry name" value="Retrotrans_gag_dom"/>
</dbReference>
<sequence>MTNTTIKRLLTKHNVNRKHDSRHDTDNTTTDDQRSNPQRIGTTLTFTLVSASYPRICVYVSLRFTLCDKNLRNANGEYTATGTTVRLAARPPWIDRKNYSGCVLEAVERKSTKKGEKSVEIGQTQLREHLAFAVTTELLEAFEEPEREFRKRNKKKSKANKVPPRALNFEMGDDAPMWTARRTAPTVPTNPITKPDLNKEILGKLLHMIKDPTFDGKNDSNPIVHMENFADICDLFKTEEGRDDAIPLRIFPLTLAGEAKAWLRSLELSSITTWKGLRSKFISRFFPPSKIDKLRAKIRSFRQDDEETISESWERFKHLLNSCPSHGLSKSEQVQRFYSGLGYSSRATLDSSAGGVFMQIPRMAGKISTDFDPSDELAAMKNQQVKFERKIEQLIKSVHALQVECEECKGPHQTKDCPNRPMMTPEEVHYLNRGDYQGSWNNHRNFIPRPPGFFAPNQQNQQRGRAACFHRGSTHPIHGCTKEDQ</sequence>
<feature type="region of interest" description="Disordered" evidence="1">
    <location>
        <begin position="1"/>
        <end position="38"/>
    </location>
</feature>
<organism evidence="3 4">
    <name type="scientific">Centaurea solstitialis</name>
    <name type="common">yellow star-thistle</name>
    <dbReference type="NCBI Taxonomy" id="347529"/>
    <lineage>
        <taxon>Eukaryota</taxon>
        <taxon>Viridiplantae</taxon>
        <taxon>Streptophyta</taxon>
        <taxon>Embryophyta</taxon>
        <taxon>Tracheophyta</taxon>
        <taxon>Spermatophyta</taxon>
        <taxon>Magnoliopsida</taxon>
        <taxon>eudicotyledons</taxon>
        <taxon>Gunneridae</taxon>
        <taxon>Pentapetalae</taxon>
        <taxon>asterids</taxon>
        <taxon>campanulids</taxon>
        <taxon>Asterales</taxon>
        <taxon>Asteraceae</taxon>
        <taxon>Carduoideae</taxon>
        <taxon>Cardueae</taxon>
        <taxon>Centaureinae</taxon>
        <taxon>Centaurea</taxon>
    </lineage>
</organism>
<accession>A0AA38SNA5</accession>